<gene>
    <name evidence="3" type="ORF">QEH52_00495</name>
</gene>
<name>A0ABU1ASM0_9BACT</name>
<protein>
    <recommendedName>
        <fullName evidence="5">Chromosome partition protein Smc</fullName>
    </recommendedName>
</protein>
<evidence type="ECO:0000256" key="1">
    <source>
        <dbReference type="SAM" id="Coils"/>
    </source>
</evidence>
<keyword evidence="4" id="KW-1185">Reference proteome</keyword>
<evidence type="ECO:0008006" key="5">
    <source>
        <dbReference type="Google" id="ProtNLM"/>
    </source>
</evidence>
<reference evidence="3 4" key="1">
    <citation type="submission" date="2023-04" db="EMBL/GenBank/DDBJ databases">
        <title>A novel bacteria isolated from coastal sediment.</title>
        <authorList>
            <person name="Liu X.-J."/>
            <person name="Du Z.-J."/>
        </authorList>
    </citation>
    <scope>NUCLEOTIDE SEQUENCE [LARGE SCALE GENOMIC DNA]</scope>
    <source>
        <strain evidence="3 4">SDUM461003</strain>
    </source>
</reference>
<accession>A0ABU1ASM0</accession>
<keyword evidence="2" id="KW-0732">Signal</keyword>
<evidence type="ECO:0000313" key="3">
    <source>
        <dbReference type="EMBL" id="MDQ8205972.1"/>
    </source>
</evidence>
<feature type="chain" id="PRO_5047218464" description="Chromosome partition protein Smc" evidence="2">
    <location>
        <begin position="22"/>
        <end position="524"/>
    </location>
</feature>
<dbReference type="Proteomes" id="UP001225316">
    <property type="component" value="Unassembled WGS sequence"/>
</dbReference>
<organism evidence="3 4">
    <name type="scientific">Thalassobacterium maritimum</name>
    <dbReference type="NCBI Taxonomy" id="3041265"/>
    <lineage>
        <taxon>Bacteria</taxon>
        <taxon>Pseudomonadati</taxon>
        <taxon>Verrucomicrobiota</taxon>
        <taxon>Opitutia</taxon>
        <taxon>Puniceicoccales</taxon>
        <taxon>Coraliomargaritaceae</taxon>
        <taxon>Thalassobacterium</taxon>
    </lineage>
</organism>
<sequence>MNKTLMLVICDFLLLSMLALARFDPPEEKPETGLEVTEASASAEAELISLLEESLESELSSRQNLTEDLTETRESLQAKARELAEREAALAATQSNLEATTQKAQQLEQTKAEIEAAQQALASEKARIEAERAQLAERFDNTRTELEAAKSEQVSLVSTLGQLKEESSVAKEKLSQTEEELIAREILLAEREAALKAAEEEKAKLAAEREALNRELQVAQAERRLLEQNLTSEQAEKLQLQREKEQAFARADRLTENVSELGAGVSQLGQGVSSLAQASEDIKKEIEAARPQTMSEIFTRFQNNRASLRFTATEAGLFGAQTTRNYESKSILITDASGATYLVTHTANSPFAFNKNANNLLAASLEVSLGNRRFPVSQIGFLSTDPRILFVPLPQSVVERSGLETFPLAQQPERWEEAVLVKNDESNFGRTGFRRLTESERFLKMDRPALGQLFADFASSRGDLAFTKNSQFIGILTDSEHAVVINDFLASAITQLNANFNTEENAATIDRLRDRVQQLPAKIR</sequence>
<feature type="coiled-coil region" evidence="1">
    <location>
        <begin position="62"/>
        <end position="257"/>
    </location>
</feature>
<proteinExistence type="predicted"/>
<comment type="caution">
    <text evidence="3">The sequence shown here is derived from an EMBL/GenBank/DDBJ whole genome shotgun (WGS) entry which is preliminary data.</text>
</comment>
<keyword evidence="1" id="KW-0175">Coiled coil</keyword>
<feature type="signal peptide" evidence="2">
    <location>
        <begin position="1"/>
        <end position="21"/>
    </location>
</feature>
<dbReference type="RefSeq" id="WP_308947942.1">
    <property type="nucleotide sequence ID" value="NZ_JARXHW010000001.1"/>
</dbReference>
<dbReference type="EMBL" id="JARXHW010000001">
    <property type="protein sequence ID" value="MDQ8205972.1"/>
    <property type="molecule type" value="Genomic_DNA"/>
</dbReference>
<evidence type="ECO:0000256" key="2">
    <source>
        <dbReference type="SAM" id="SignalP"/>
    </source>
</evidence>
<evidence type="ECO:0000313" key="4">
    <source>
        <dbReference type="Proteomes" id="UP001225316"/>
    </source>
</evidence>